<dbReference type="Proteomes" id="UP000604475">
    <property type="component" value="Unassembled WGS sequence"/>
</dbReference>
<dbReference type="Gene3D" id="3.10.180.10">
    <property type="entry name" value="2,3-Dihydroxybiphenyl 1,2-Dioxygenase, domain 1"/>
    <property type="match status" value="1"/>
</dbReference>
<evidence type="ECO:0000313" key="2">
    <source>
        <dbReference type="EMBL" id="MBL7629666.1"/>
    </source>
</evidence>
<dbReference type="EMBL" id="JAEACQ010000234">
    <property type="protein sequence ID" value="MBL7629666.1"/>
    <property type="molecule type" value="Genomic_DNA"/>
</dbReference>
<dbReference type="AlphaFoldDB" id="A0A937RPL5"/>
<protein>
    <submittedName>
        <fullName evidence="2">VOC family protein</fullName>
    </submittedName>
</protein>
<name>A0A937RPL5_9ACTN</name>
<dbReference type="InterPro" id="IPR029068">
    <property type="entry name" value="Glyas_Bleomycin-R_OHBP_Dase"/>
</dbReference>
<gene>
    <name evidence="2" type="ORF">I7412_21335</name>
</gene>
<dbReference type="RefSeq" id="WP_203001276.1">
    <property type="nucleotide sequence ID" value="NZ_JADWYU010000089.1"/>
</dbReference>
<dbReference type="InterPro" id="IPR037523">
    <property type="entry name" value="VOC_core"/>
</dbReference>
<reference evidence="2" key="1">
    <citation type="submission" date="2020-12" db="EMBL/GenBank/DDBJ databases">
        <title>Genomic characterization of non-nitrogen-fixing Frankia strains.</title>
        <authorList>
            <person name="Carlos-Shanley C."/>
            <person name="Guerra T."/>
            <person name="Hahn D."/>
        </authorList>
    </citation>
    <scope>NUCLEOTIDE SEQUENCE</scope>
    <source>
        <strain evidence="2">CN6</strain>
    </source>
</reference>
<organism evidence="2 3">
    <name type="scientific">Frankia nepalensis</name>
    <dbReference type="NCBI Taxonomy" id="1836974"/>
    <lineage>
        <taxon>Bacteria</taxon>
        <taxon>Bacillati</taxon>
        <taxon>Actinomycetota</taxon>
        <taxon>Actinomycetes</taxon>
        <taxon>Frankiales</taxon>
        <taxon>Frankiaceae</taxon>
        <taxon>Frankia</taxon>
    </lineage>
</organism>
<dbReference type="SUPFAM" id="SSF54593">
    <property type="entry name" value="Glyoxalase/Bleomycin resistance protein/Dihydroxybiphenyl dioxygenase"/>
    <property type="match status" value="1"/>
</dbReference>
<accession>A0A937RPL5</accession>
<dbReference type="Pfam" id="PF00903">
    <property type="entry name" value="Glyoxalase"/>
    <property type="match status" value="1"/>
</dbReference>
<sequence length="162" mass="17540">MSTTSAGIIGLDRIAQVKLPVSDLAGSVAWYCRLLDLRLWVEIVEDGVPRGAGLIDPQGRFNIALRDRAACASQPDLNGFDVVAFLPGSRSVLHDMVARCARLGIGHGGIQDTPAGALLDIPDPDGTVLRFYHFTDPTDGFTGVEFRDGKHVGNYDIPRLRR</sequence>
<proteinExistence type="predicted"/>
<evidence type="ECO:0000313" key="3">
    <source>
        <dbReference type="Proteomes" id="UP000604475"/>
    </source>
</evidence>
<evidence type="ECO:0000259" key="1">
    <source>
        <dbReference type="PROSITE" id="PS51819"/>
    </source>
</evidence>
<keyword evidence="3" id="KW-1185">Reference proteome</keyword>
<dbReference type="InterPro" id="IPR004360">
    <property type="entry name" value="Glyas_Fos-R_dOase_dom"/>
</dbReference>
<feature type="domain" description="VOC" evidence="1">
    <location>
        <begin position="13"/>
        <end position="134"/>
    </location>
</feature>
<dbReference type="PROSITE" id="PS51819">
    <property type="entry name" value="VOC"/>
    <property type="match status" value="1"/>
</dbReference>
<comment type="caution">
    <text evidence="2">The sequence shown here is derived from an EMBL/GenBank/DDBJ whole genome shotgun (WGS) entry which is preliminary data.</text>
</comment>